<name>A0A0G1KZE9_UNCK3</name>
<dbReference type="FunFam" id="3.40.50.2000:FF:000119">
    <property type="entry name" value="Glycosyl transferase group 1"/>
    <property type="match status" value="1"/>
</dbReference>
<evidence type="ECO:0000256" key="1">
    <source>
        <dbReference type="ARBA" id="ARBA00022679"/>
    </source>
</evidence>
<keyword evidence="1 4" id="KW-0808">Transferase</keyword>
<evidence type="ECO:0000259" key="2">
    <source>
        <dbReference type="Pfam" id="PF00534"/>
    </source>
</evidence>
<dbReference type="Pfam" id="PF13439">
    <property type="entry name" value="Glyco_transf_4"/>
    <property type="match status" value="1"/>
</dbReference>
<evidence type="ECO:0000313" key="4">
    <source>
        <dbReference type="EMBL" id="KKT53249.1"/>
    </source>
</evidence>
<organism evidence="4 5">
    <name type="scientific">candidate division Kazan bacterium GW2011_GWA1_44_22</name>
    <dbReference type="NCBI Taxonomy" id="1620410"/>
    <lineage>
        <taxon>Bacteria</taxon>
        <taxon>Bacteria division Kazan-3B-28</taxon>
    </lineage>
</organism>
<evidence type="ECO:0000259" key="3">
    <source>
        <dbReference type="Pfam" id="PF13439"/>
    </source>
</evidence>
<accession>A0A0G1KZE9</accession>
<dbReference type="AlphaFoldDB" id="A0A0G1KZE9"/>
<dbReference type="Pfam" id="PF00534">
    <property type="entry name" value="Glycos_transf_1"/>
    <property type="match status" value="1"/>
</dbReference>
<evidence type="ECO:0000313" key="5">
    <source>
        <dbReference type="Proteomes" id="UP000034752"/>
    </source>
</evidence>
<comment type="caution">
    <text evidence="4">The sequence shown here is derived from an EMBL/GenBank/DDBJ whole genome shotgun (WGS) entry which is preliminary data.</text>
</comment>
<dbReference type="GO" id="GO:0009103">
    <property type="term" value="P:lipopolysaccharide biosynthetic process"/>
    <property type="evidence" value="ECO:0007669"/>
    <property type="project" value="TreeGrafter"/>
</dbReference>
<dbReference type="EMBL" id="LCIJ01000001">
    <property type="protein sequence ID" value="KKT53249.1"/>
    <property type="molecule type" value="Genomic_DNA"/>
</dbReference>
<reference evidence="4 5" key="1">
    <citation type="journal article" date="2015" name="Nature">
        <title>rRNA introns, odd ribosomes, and small enigmatic genomes across a large radiation of phyla.</title>
        <authorList>
            <person name="Brown C.T."/>
            <person name="Hug L.A."/>
            <person name="Thomas B.C."/>
            <person name="Sharon I."/>
            <person name="Castelle C.J."/>
            <person name="Singh A."/>
            <person name="Wilkins M.J."/>
            <person name="Williams K.H."/>
            <person name="Banfield J.F."/>
        </authorList>
    </citation>
    <scope>NUCLEOTIDE SEQUENCE [LARGE SCALE GENOMIC DNA]</scope>
</reference>
<dbReference type="PANTHER" id="PTHR46401">
    <property type="entry name" value="GLYCOSYLTRANSFERASE WBBK-RELATED"/>
    <property type="match status" value="1"/>
</dbReference>
<dbReference type="InterPro" id="IPR028098">
    <property type="entry name" value="Glyco_trans_4-like_N"/>
</dbReference>
<protein>
    <submittedName>
        <fullName evidence="4">Glycosyl transferase group 1</fullName>
    </submittedName>
</protein>
<dbReference type="InterPro" id="IPR001296">
    <property type="entry name" value="Glyco_trans_1"/>
</dbReference>
<dbReference type="CDD" id="cd03809">
    <property type="entry name" value="GT4_MtfB-like"/>
    <property type="match status" value="1"/>
</dbReference>
<dbReference type="GO" id="GO:0016757">
    <property type="term" value="F:glycosyltransferase activity"/>
    <property type="evidence" value="ECO:0007669"/>
    <property type="project" value="InterPro"/>
</dbReference>
<feature type="domain" description="Glycosyl transferase family 1" evidence="2">
    <location>
        <begin position="190"/>
        <end position="353"/>
    </location>
</feature>
<sequence length="380" mass="43693">MEENYHIGIDARMFGTAEAVGIGQYTEELVRHLLKHDHENTYSVFVSPKAWVNFPIYAPNLNKIQVVFPHYSWAEQIWYPLILRKAKLDLIHYTNFNSPVFWRQIPSVVTIHDLTLWRFSGRTQKSWWHKLAYRLVIRQACKNARAIIAITEATKRDIVQLLGIDPAKITVIYEAVADRYKPINDTDKIEEFKRKFNIARPYILYVGQWRQHKNIVRLIRAFYLLKRRYGLDYQLVLAGKIDQKAPEVLATIQQLGLKSDVILTGYIPDVDLPYLYNGAEMFVFPSLYEGFGLPPLEAMACGTPVVASSASCMPEVLGKAAEYFDPLSVEAMARALANVSKNYSLKQQLKTAGLHQAKQYSFDQMAERTLAVYRQALNNL</sequence>
<feature type="domain" description="Glycosyltransferase subfamily 4-like N-terminal" evidence="3">
    <location>
        <begin position="21"/>
        <end position="176"/>
    </location>
</feature>
<dbReference type="Proteomes" id="UP000034752">
    <property type="component" value="Unassembled WGS sequence"/>
</dbReference>
<proteinExistence type="predicted"/>
<dbReference type="Gene3D" id="3.40.50.2000">
    <property type="entry name" value="Glycogen Phosphorylase B"/>
    <property type="match status" value="2"/>
</dbReference>
<dbReference type="PANTHER" id="PTHR46401:SF2">
    <property type="entry name" value="GLYCOSYLTRANSFERASE WBBK-RELATED"/>
    <property type="match status" value="1"/>
</dbReference>
<dbReference type="SUPFAM" id="SSF53756">
    <property type="entry name" value="UDP-Glycosyltransferase/glycogen phosphorylase"/>
    <property type="match status" value="1"/>
</dbReference>
<gene>
    <name evidence="4" type="ORF">VE96_C0001G0004</name>
</gene>